<proteinExistence type="inferred from homology"/>
<dbReference type="PRINTS" id="PR00081">
    <property type="entry name" value="GDHRDH"/>
</dbReference>
<dbReference type="SMART" id="SM00822">
    <property type="entry name" value="PKS_KR"/>
    <property type="match status" value="1"/>
</dbReference>
<dbReference type="SUPFAM" id="SSF51735">
    <property type="entry name" value="NAD(P)-binding Rossmann-fold domains"/>
    <property type="match status" value="1"/>
</dbReference>
<keyword evidence="5" id="KW-1185">Reference proteome</keyword>
<name>A0ABR6BLX5_9PSEU</name>
<dbReference type="InterPro" id="IPR002347">
    <property type="entry name" value="SDR_fam"/>
</dbReference>
<dbReference type="PANTHER" id="PTHR43477">
    <property type="entry name" value="DIHYDROANTICAPSIN 7-DEHYDROGENASE"/>
    <property type="match status" value="1"/>
</dbReference>
<dbReference type="RefSeq" id="WP_025355202.1">
    <property type="nucleotide sequence ID" value="NZ_BAAABQ010000056.1"/>
</dbReference>
<gene>
    <name evidence="4" type="ORF">BC739_004857</name>
</gene>
<keyword evidence="2" id="KW-0560">Oxidoreductase</keyword>
<dbReference type="InterPro" id="IPR057326">
    <property type="entry name" value="KR_dom"/>
</dbReference>
<dbReference type="Proteomes" id="UP000517916">
    <property type="component" value="Unassembled WGS sequence"/>
</dbReference>
<dbReference type="InterPro" id="IPR036291">
    <property type="entry name" value="NAD(P)-bd_dom_sf"/>
</dbReference>
<feature type="domain" description="Ketoreductase" evidence="3">
    <location>
        <begin position="8"/>
        <end position="186"/>
    </location>
</feature>
<dbReference type="Gene3D" id="3.40.50.720">
    <property type="entry name" value="NAD(P)-binding Rossmann-like Domain"/>
    <property type="match status" value="1"/>
</dbReference>
<comment type="caution">
    <text evidence="4">The sequence shown here is derived from an EMBL/GenBank/DDBJ whole genome shotgun (WGS) entry which is preliminary data.</text>
</comment>
<comment type="similarity">
    <text evidence="1">Belongs to the short-chain dehydrogenases/reductases (SDR) family.</text>
</comment>
<dbReference type="EMBL" id="JACJID010000003">
    <property type="protein sequence ID" value="MBA8927651.1"/>
    <property type="molecule type" value="Genomic_DNA"/>
</dbReference>
<evidence type="ECO:0000259" key="3">
    <source>
        <dbReference type="SMART" id="SM00822"/>
    </source>
</evidence>
<evidence type="ECO:0000313" key="4">
    <source>
        <dbReference type="EMBL" id="MBA8927651.1"/>
    </source>
</evidence>
<dbReference type="Pfam" id="PF13561">
    <property type="entry name" value="adh_short_C2"/>
    <property type="match status" value="1"/>
</dbReference>
<accession>A0ABR6BLX5</accession>
<dbReference type="InterPro" id="IPR051122">
    <property type="entry name" value="SDR_DHRS6-like"/>
</dbReference>
<protein>
    <submittedName>
        <fullName evidence="4">NAD(P)-dependent dehydrogenase (Short-subunit alcohol dehydrogenase family)</fullName>
    </submittedName>
</protein>
<evidence type="ECO:0000313" key="5">
    <source>
        <dbReference type="Proteomes" id="UP000517916"/>
    </source>
</evidence>
<organism evidence="4 5">
    <name type="scientific">Kutzneria viridogrisea</name>
    <dbReference type="NCBI Taxonomy" id="47990"/>
    <lineage>
        <taxon>Bacteria</taxon>
        <taxon>Bacillati</taxon>
        <taxon>Actinomycetota</taxon>
        <taxon>Actinomycetes</taxon>
        <taxon>Pseudonocardiales</taxon>
        <taxon>Pseudonocardiaceae</taxon>
        <taxon>Kutzneria</taxon>
    </lineage>
</organism>
<evidence type="ECO:0000256" key="1">
    <source>
        <dbReference type="ARBA" id="ARBA00006484"/>
    </source>
</evidence>
<sequence>MSVELSGSRVVVIGGGSGIGRKLACAVSKAGAEVVLAGTDPRKLEWTAGELPGPVRVRRVDLAEESTVAELAASVGTIDHLVSTAGAAANGPVTELALAEVQRAFAAKVTGPLLLAKHLAGRFAEGGSMTLFSGVVAWRPAPGRAVMATTNGAQSFLVKALALELAPLRVNSVSPGIVDSGLWDGMGEGKREFLDGVARGNPTGRFGRPEDLVEAVLFAMGNRFLTGTTLHVDGGGQLV</sequence>
<reference evidence="4 5" key="1">
    <citation type="submission" date="2020-08" db="EMBL/GenBank/DDBJ databases">
        <title>Genomic Encyclopedia of Archaeal and Bacterial Type Strains, Phase II (KMG-II): from individual species to whole genera.</title>
        <authorList>
            <person name="Goeker M."/>
        </authorList>
    </citation>
    <scope>NUCLEOTIDE SEQUENCE [LARGE SCALE GENOMIC DNA]</scope>
    <source>
        <strain evidence="4 5">DSM 43850</strain>
    </source>
</reference>
<evidence type="ECO:0000256" key="2">
    <source>
        <dbReference type="ARBA" id="ARBA00023002"/>
    </source>
</evidence>
<dbReference type="PANTHER" id="PTHR43477:SF1">
    <property type="entry name" value="DIHYDROANTICAPSIN 7-DEHYDROGENASE"/>
    <property type="match status" value="1"/>
</dbReference>